<dbReference type="SUPFAM" id="SSF56300">
    <property type="entry name" value="Metallo-dependent phosphatases"/>
    <property type="match status" value="1"/>
</dbReference>
<feature type="compositionally biased region" description="Gly residues" evidence="13">
    <location>
        <begin position="271"/>
        <end position="285"/>
    </location>
</feature>
<dbReference type="InterPro" id="IPR029052">
    <property type="entry name" value="Metallo-depent_PP-like"/>
</dbReference>
<evidence type="ECO:0000256" key="9">
    <source>
        <dbReference type="ARBA" id="ARBA00022833"/>
    </source>
</evidence>
<dbReference type="GO" id="GO:0005634">
    <property type="term" value="C:nucleus"/>
    <property type="evidence" value="ECO:0007669"/>
    <property type="project" value="UniProtKB-SubCell"/>
</dbReference>
<comment type="cofactor">
    <cofactor evidence="3">
        <name>Fe(2+)</name>
        <dbReference type="ChEBI" id="CHEBI:29033"/>
    </cofactor>
</comment>
<feature type="compositionally biased region" description="Low complexity" evidence="13">
    <location>
        <begin position="246"/>
        <end position="258"/>
    </location>
</feature>
<feature type="region of interest" description="Disordered" evidence="13">
    <location>
        <begin position="241"/>
        <end position="295"/>
    </location>
</feature>
<organism evidence="15 16">
    <name type="scientific">Chlamydomonas incerta</name>
    <dbReference type="NCBI Taxonomy" id="51695"/>
    <lineage>
        <taxon>Eukaryota</taxon>
        <taxon>Viridiplantae</taxon>
        <taxon>Chlorophyta</taxon>
        <taxon>core chlorophytes</taxon>
        <taxon>Chlorophyceae</taxon>
        <taxon>CS clade</taxon>
        <taxon>Chlamydomonadales</taxon>
        <taxon>Chlamydomonadaceae</taxon>
        <taxon>Chlamydomonas</taxon>
    </lineage>
</organism>
<dbReference type="AlphaFoldDB" id="A0A835TFD4"/>
<keyword evidence="6" id="KW-0507">mRNA processing</keyword>
<evidence type="ECO:0000259" key="14">
    <source>
        <dbReference type="SMART" id="SM01124"/>
    </source>
</evidence>
<keyword evidence="10" id="KW-0408">Iron</keyword>
<evidence type="ECO:0000256" key="13">
    <source>
        <dbReference type="SAM" id="MobiDB-lite"/>
    </source>
</evidence>
<evidence type="ECO:0000256" key="11">
    <source>
        <dbReference type="ARBA" id="ARBA00023211"/>
    </source>
</evidence>
<keyword evidence="16" id="KW-1185">Reference proteome</keyword>
<dbReference type="CDD" id="cd00844">
    <property type="entry name" value="MPP_Dbr1_N"/>
    <property type="match status" value="1"/>
</dbReference>
<evidence type="ECO:0000256" key="7">
    <source>
        <dbReference type="ARBA" id="ARBA00022723"/>
    </source>
</evidence>
<dbReference type="GO" id="GO:0008419">
    <property type="term" value="F:RNA lariat debranching enzyme activity"/>
    <property type="evidence" value="ECO:0007669"/>
    <property type="project" value="UniProtKB-ARBA"/>
</dbReference>
<feature type="region of interest" description="Disordered" evidence="13">
    <location>
        <begin position="508"/>
        <end position="574"/>
    </location>
</feature>
<accession>A0A835TFD4</accession>
<evidence type="ECO:0000256" key="1">
    <source>
        <dbReference type="ARBA" id="ARBA00001936"/>
    </source>
</evidence>
<dbReference type="Gene3D" id="3.60.21.10">
    <property type="match status" value="1"/>
</dbReference>
<comment type="subcellular location">
    <subcellularLocation>
        <location evidence="4">Nucleus</location>
    </subcellularLocation>
</comment>
<dbReference type="InterPro" id="IPR007708">
    <property type="entry name" value="DBR1_C"/>
</dbReference>
<protein>
    <recommendedName>
        <fullName evidence="14">Lariat debranching enzyme C-terminal domain-containing protein</fullName>
    </recommendedName>
</protein>
<evidence type="ECO:0000313" key="16">
    <source>
        <dbReference type="Proteomes" id="UP000650467"/>
    </source>
</evidence>
<dbReference type="Pfam" id="PF00149">
    <property type="entry name" value="Metallophos"/>
    <property type="match status" value="1"/>
</dbReference>
<evidence type="ECO:0000256" key="5">
    <source>
        <dbReference type="ARBA" id="ARBA00006045"/>
    </source>
</evidence>
<reference evidence="15" key="1">
    <citation type="journal article" date="2020" name="bioRxiv">
        <title>Comparative genomics of Chlamydomonas.</title>
        <authorList>
            <person name="Craig R.J."/>
            <person name="Hasan A.R."/>
            <person name="Ness R.W."/>
            <person name="Keightley P.D."/>
        </authorList>
    </citation>
    <scope>NUCLEOTIDE SEQUENCE</scope>
    <source>
        <strain evidence="15">SAG 7.73</strain>
    </source>
</reference>
<feature type="region of interest" description="Disordered" evidence="13">
    <location>
        <begin position="396"/>
        <end position="419"/>
    </location>
</feature>
<feature type="compositionally biased region" description="Acidic residues" evidence="13">
    <location>
        <begin position="535"/>
        <end position="549"/>
    </location>
</feature>
<dbReference type="Pfam" id="PF05011">
    <property type="entry name" value="DBR1"/>
    <property type="match status" value="1"/>
</dbReference>
<dbReference type="PANTHER" id="PTHR12849:SF0">
    <property type="entry name" value="LARIAT DEBRANCHING ENZYME"/>
    <property type="match status" value="1"/>
</dbReference>
<dbReference type="PANTHER" id="PTHR12849">
    <property type="entry name" value="RNA LARIAT DEBRANCHING ENZYME"/>
    <property type="match status" value="1"/>
</dbReference>
<evidence type="ECO:0000256" key="8">
    <source>
        <dbReference type="ARBA" id="ARBA00022801"/>
    </source>
</evidence>
<evidence type="ECO:0000313" key="15">
    <source>
        <dbReference type="EMBL" id="KAG2437241.1"/>
    </source>
</evidence>
<sequence>MGRKITIAIEGCGHGELDKIYATLQLLEQREGKKIDLLICCGDFQAVRNLDDLETMACPPKYRSMQTFYKYYSGERVAPFPTLFIGGNHEAANHLWELYYGGWAAPNIYFMGYAGAVRFGGLRIAGLSGIYKSHDYTRGHHEALPYTDSTIRSMYHVRDFEVFRLLQLQQPTDVFLSHDWPTNIARYGNTAQLLSRKSFLRSEIEDGSLGSPPAAQLLQALRPAYWFSAHLHTKFAALVQHPPASGQQQQQQGQPQQGQGQGQEGVERQAGVGGADGAAGPGPGSAAGARPGPGPGGFATTRFLALDKCLPGRDFLQVLELEAPADFPDDGSPLQLCYDEEWLAVLRGTHHLTNLRFKHQALPGMGQLRSGARPADLEFVRQALAARGGAAIPHNFTVTAPPYDPAAGQRKGRMPQRHERNPQTVALLELLGLPYNLDHSELRGGPGGPPPGAGGGGSGERAREGGGARNIGRIDFGGAASRAPLTLAPRVPAVAAPNPEEIDLDLDDEEEEAAGGDEAAAAAGAGGEREAARAEEDEDAPPSDGEGEGGPEAAAAAAAAAAVAEDPMFKPIDL</sequence>
<dbReference type="EMBL" id="JAEHOC010000011">
    <property type="protein sequence ID" value="KAG2437241.1"/>
    <property type="molecule type" value="Genomic_DNA"/>
</dbReference>
<evidence type="ECO:0000256" key="3">
    <source>
        <dbReference type="ARBA" id="ARBA00001954"/>
    </source>
</evidence>
<dbReference type="Proteomes" id="UP000650467">
    <property type="component" value="Unassembled WGS sequence"/>
</dbReference>
<dbReference type="GO" id="GO:0046872">
    <property type="term" value="F:metal ion binding"/>
    <property type="evidence" value="ECO:0007669"/>
    <property type="project" value="UniProtKB-KW"/>
</dbReference>
<dbReference type="GO" id="GO:0000398">
    <property type="term" value="P:mRNA splicing, via spliceosome"/>
    <property type="evidence" value="ECO:0007669"/>
    <property type="project" value="TreeGrafter"/>
</dbReference>
<evidence type="ECO:0000256" key="12">
    <source>
        <dbReference type="ARBA" id="ARBA00023242"/>
    </source>
</evidence>
<evidence type="ECO:0000256" key="10">
    <source>
        <dbReference type="ARBA" id="ARBA00023004"/>
    </source>
</evidence>
<name>A0A835TFD4_CHLIN</name>
<dbReference type="FunFam" id="3.60.21.10:FF:000035">
    <property type="entry name" value="Lariat debranching enzyme"/>
    <property type="match status" value="1"/>
</dbReference>
<evidence type="ECO:0000256" key="6">
    <source>
        <dbReference type="ARBA" id="ARBA00022664"/>
    </source>
</evidence>
<comment type="caution">
    <text evidence="15">The sequence shown here is derived from an EMBL/GenBank/DDBJ whole genome shotgun (WGS) entry which is preliminary data.</text>
</comment>
<comment type="cofactor">
    <cofactor evidence="1">
        <name>Mn(2+)</name>
        <dbReference type="ChEBI" id="CHEBI:29035"/>
    </cofactor>
</comment>
<feature type="compositionally biased region" description="Low complexity" evidence="13">
    <location>
        <begin position="551"/>
        <end position="566"/>
    </location>
</feature>
<keyword evidence="9" id="KW-0862">Zinc</keyword>
<dbReference type="OrthoDB" id="407609at2759"/>
<comment type="similarity">
    <text evidence="5">Belongs to the lariat debranching enzyme family.</text>
</comment>
<dbReference type="SMART" id="SM01124">
    <property type="entry name" value="DBR1"/>
    <property type="match status" value="1"/>
</dbReference>
<keyword evidence="8" id="KW-0378">Hydrolase</keyword>
<feature type="region of interest" description="Disordered" evidence="13">
    <location>
        <begin position="438"/>
        <end position="475"/>
    </location>
</feature>
<dbReference type="InterPro" id="IPR004843">
    <property type="entry name" value="Calcineurin-like_PHP"/>
</dbReference>
<keyword evidence="12" id="KW-0539">Nucleus</keyword>
<feature type="domain" description="Lariat debranching enzyme C-terminal" evidence="14">
    <location>
        <begin position="290"/>
        <end position="437"/>
    </location>
</feature>
<keyword evidence="11" id="KW-0464">Manganese</keyword>
<keyword evidence="7" id="KW-0479">Metal-binding</keyword>
<evidence type="ECO:0000256" key="2">
    <source>
        <dbReference type="ARBA" id="ARBA00001947"/>
    </source>
</evidence>
<dbReference type="InterPro" id="IPR041816">
    <property type="entry name" value="Dbr1_N"/>
</dbReference>
<comment type="cofactor">
    <cofactor evidence="2">
        <name>Zn(2+)</name>
        <dbReference type="ChEBI" id="CHEBI:29105"/>
    </cofactor>
</comment>
<evidence type="ECO:0000256" key="4">
    <source>
        <dbReference type="ARBA" id="ARBA00004123"/>
    </source>
</evidence>
<gene>
    <name evidence="15" type="ORF">HXX76_005904</name>
</gene>
<proteinExistence type="inferred from homology"/>